<feature type="transmembrane region" description="Helical" evidence="12">
    <location>
        <begin position="20"/>
        <end position="41"/>
    </location>
</feature>
<evidence type="ECO:0000256" key="2">
    <source>
        <dbReference type="ARBA" id="ARBA00004496"/>
    </source>
</evidence>
<dbReference type="GO" id="GO:0030970">
    <property type="term" value="P:retrograde protein transport, ER to cytosol"/>
    <property type="evidence" value="ECO:0007669"/>
    <property type="project" value="TreeGrafter"/>
</dbReference>
<dbReference type="InterPro" id="IPR009703">
    <property type="entry name" value="Selenoprotein_S"/>
</dbReference>
<evidence type="ECO:0000256" key="5">
    <source>
        <dbReference type="ARBA" id="ARBA00022692"/>
    </source>
</evidence>
<proteinExistence type="inferred from homology"/>
<keyword evidence="8 12" id="KW-1133">Transmembrane helix</keyword>
<evidence type="ECO:0000256" key="3">
    <source>
        <dbReference type="ARBA" id="ARBA00011034"/>
    </source>
</evidence>
<dbReference type="AlphaFoldDB" id="A0AAV6VAF9"/>
<accession>A0AAV6VAF9</accession>
<sequence>MDAKLNPTPEPVQSFFDQAIGLLSAYGWTILFVVVVANLLWSHFYPKYRRWRERQEDQRQEAEYKRDPSLIIARDEAMSRARQRLQEEHDRLAQEFLAKEKEKEEKKRQEKLALMESLAYGKPKPSSGNTTGGGLRQEYNPLMGGGGGFCGYRPSRRGGSSGGG</sequence>
<dbReference type="GO" id="GO:0036502">
    <property type="term" value="C:Derlin-1-VIMP complex"/>
    <property type="evidence" value="ECO:0007669"/>
    <property type="project" value="TreeGrafter"/>
</dbReference>
<dbReference type="Gene3D" id="6.10.250.2950">
    <property type="match status" value="1"/>
</dbReference>
<keyword evidence="10" id="KW-0175">Coiled coil</keyword>
<dbReference type="Proteomes" id="UP000827092">
    <property type="component" value="Unassembled WGS sequence"/>
</dbReference>
<keyword evidence="9 12" id="KW-0472">Membrane</keyword>
<dbReference type="EMBL" id="JAFNEN010000116">
    <property type="protein sequence ID" value="KAG8193645.1"/>
    <property type="molecule type" value="Genomic_DNA"/>
</dbReference>
<comment type="caution">
    <text evidence="13">The sequence shown here is derived from an EMBL/GenBank/DDBJ whole genome shotgun (WGS) entry which is preliminary data.</text>
</comment>
<keyword evidence="4" id="KW-0963">Cytoplasm</keyword>
<evidence type="ECO:0000256" key="7">
    <source>
        <dbReference type="ARBA" id="ARBA00022933"/>
    </source>
</evidence>
<dbReference type="PANTHER" id="PTHR28621:SF1">
    <property type="entry name" value="SELENOPROTEIN S"/>
    <property type="match status" value="1"/>
</dbReference>
<feature type="coiled-coil region" evidence="10">
    <location>
        <begin position="75"/>
        <end position="109"/>
    </location>
</feature>
<comment type="subcellular location">
    <subcellularLocation>
        <location evidence="2">Cytoplasm</location>
    </subcellularLocation>
    <subcellularLocation>
        <location evidence="1">Endoplasmic reticulum membrane</location>
        <topology evidence="1">Single-pass membrane protein</topology>
    </subcellularLocation>
</comment>
<keyword evidence="14" id="KW-1185">Reference proteome</keyword>
<comment type="similarity">
    <text evidence="3">Belongs to the selenoprotein S family.</text>
</comment>
<evidence type="ECO:0000313" key="14">
    <source>
        <dbReference type="Proteomes" id="UP000827092"/>
    </source>
</evidence>
<name>A0AAV6VAF9_9ARAC</name>
<dbReference type="GO" id="GO:0036513">
    <property type="term" value="C:Derlin-1 retrotranslocation complex"/>
    <property type="evidence" value="ECO:0007669"/>
    <property type="project" value="TreeGrafter"/>
</dbReference>
<evidence type="ECO:0000313" key="13">
    <source>
        <dbReference type="EMBL" id="KAG8193645.1"/>
    </source>
</evidence>
<evidence type="ECO:0000256" key="4">
    <source>
        <dbReference type="ARBA" id="ARBA00022490"/>
    </source>
</evidence>
<dbReference type="PANTHER" id="PTHR28621">
    <property type="entry name" value="SELENOPROTEIN S"/>
    <property type="match status" value="1"/>
</dbReference>
<organism evidence="13 14">
    <name type="scientific">Oedothorax gibbosus</name>
    <dbReference type="NCBI Taxonomy" id="931172"/>
    <lineage>
        <taxon>Eukaryota</taxon>
        <taxon>Metazoa</taxon>
        <taxon>Ecdysozoa</taxon>
        <taxon>Arthropoda</taxon>
        <taxon>Chelicerata</taxon>
        <taxon>Arachnida</taxon>
        <taxon>Araneae</taxon>
        <taxon>Araneomorphae</taxon>
        <taxon>Entelegynae</taxon>
        <taxon>Araneoidea</taxon>
        <taxon>Linyphiidae</taxon>
        <taxon>Erigoninae</taxon>
        <taxon>Oedothorax</taxon>
    </lineage>
</organism>
<protein>
    <recommendedName>
        <fullName evidence="15">Selenoprotein S</fullName>
    </recommendedName>
</protein>
<evidence type="ECO:0000256" key="6">
    <source>
        <dbReference type="ARBA" id="ARBA00022824"/>
    </source>
</evidence>
<keyword evidence="7" id="KW-0712">Selenocysteine</keyword>
<evidence type="ECO:0008006" key="15">
    <source>
        <dbReference type="Google" id="ProtNLM"/>
    </source>
</evidence>
<evidence type="ECO:0000256" key="12">
    <source>
        <dbReference type="SAM" id="Phobius"/>
    </source>
</evidence>
<dbReference type="Pfam" id="PF06936">
    <property type="entry name" value="Selenoprotein_S"/>
    <property type="match status" value="1"/>
</dbReference>
<evidence type="ECO:0000256" key="1">
    <source>
        <dbReference type="ARBA" id="ARBA00004389"/>
    </source>
</evidence>
<evidence type="ECO:0000256" key="9">
    <source>
        <dbReference type="ARBA" id="ARBA00023136"/>
    </source>
</evidence>
<feature type="region of interest" description="Disordered" evidence="11">
    <location>
        <begin position="114"/>
        <end position="140"/>
    </location>
</feature>
<reference evidence="13 14" key="1">
    <citation type="journal article" date="2022" name="Nat. Ecol. Evol.">
        <title>A masculinizing supergene underlies an exaggerated male reproductive morph in a spider.</title>
        <authorList>
            <person name="Hendrickx F."/>
            <person name="De Corte Z."/>
            <person name="Sonet G."/>
            <person name="Van Belleghem S.M."/>
            <person name="Kostlbacher S."/>
            <person name="Vangestel C."/>
        </authorList>
    </citation>
    <scope>NUCLEOTIDE SEQUENCE [LARGE SCALE GENOMIC DNA]</scope>
    <source>
        <strain evidence="13">W744_W776</strain>
    </source>
</reference>
<evidence type="ECO:0000256" key="10">
    <source>
        <dbReference type="SAM" id="Coils"/>
    </source>
</evidence>
<gene>
    <name evidence="13" type="ORF">JTE90_024009</name>
</gene>
<evidence type="ECO:0000256" key="11">
    <source>
        <dbReference type="SAM" id="MobiDB-lite"/>
    </source>
</evidence>
<dbReference type="GO" id="GO:0030968">
    <property type="term" value="P:endoplasmic reticulum unfolded protein response"/>
    <property type="evidence" value="ECO:0007669"/>
    <property type="project" value="TreeGrafter"/>
</dbReference>
<evidence type="ECO:0000256" key="8">
    <source>
        <dbReference type="ARBA" id="ARBA00022989"/>
    </source>
</evidence>
<keyword evidence="6" id="KW-0256">Endoplasmic reticulum</keyword>
<keyword evidence="5 12" id="KW-0812">Transmembrane</keyword>